<evidence type="ECO:0000313" key="1">
    <source>
        <dbReference type="EMBL" id="GLQ10667.1"/>
    </source>
</evidence>
<comment type="caution">
    <text evidence="1">The sequence shown here is derived from an EMBL/GenBank/DDBJ whole genome shotgun (WGS) entry which is preliminary data.</text>
</comment>
<accession>A0ABQ5UF05</accession>
<protein>
    <submittedName>
        <fullName evidence="1">Uncharacterized protein</fullName>
    </submittedName>
</protein>
<evidence type="ECO:0000313" key="2">
    <source>
        <dbReference type="Proteomes" id="UP001161406"/>
    </source>
</evidence>
<name>A0ABQ5UF05_9HYPH</name>
<dbReference type="EMBL" id="BSNG01000001">
    <property type="protein sequence ID" value="GLQ10667.1"/>
    <property type="molecule type" value="Genomic_DNA"/>
</dbReference>
<dbReference type="Proteomes" id="UP001161406">
    <property type="component" value="Unassembled WGS sequence"/>
</dbReference>
<keyword evidence="2" id="KW-1185">Reference proteome</keyword>
<gene>
    <name evidence="1" type="ORF">GCM10007913_25990</name>
</gene>
<proteinExistence type="predicted"/>
<organism evidence="1 2">
    <name type="scientific">Devosia yakushimensis</name>
    <dbReference type="NCBI Taxonomy" id="470028"/>
    <lineage>
        <taxon>Bacteria</taxon>
        <taxon>Pseudomonadati</taxon>
        <taxon>Pseudomonadota</taxon>
        <taxon>Alphaproteobacteria</taxon>
        <taxon>Hyphomicrobiales</taxon>
        <taxon>Devosiaceae</taxon>
        <taxon>Devosia</taxon>
    </lineage>
</organism>
<dbReference type="RefSeq" id="WP_284391470.1">
    <property type="nucleotide sequence ID" value="NZ_BSNG01000001.1"/>
</dbReference>
<reference evidence="1" key="2">
    <citation type="submission" date="2023-01" db="EMBL/GenBank/DDBJ databases">
        <title>Draft genome sequence of Devosia yakushimensis strain NBRC 103855.</title>
        <authorList>
            <person name="Sun Q."/>
            <person name="Mori K."/>
        </authorList>
    </citation>
    <scope>NUCLEOTIDE SEQUENCE</scope>
    <source>
        <strain evidence="1">NBRC 103855</strain>
    </source>
</reference>
<reference evidence="1" key="1">
    <citation type="journal article" date="2014" name="Int. J. Syst. Evol. Microbiol.">
        <title>Complete genome of a new Firmicutes species belonging to the dominant human colonic microbiota ('Ruminococcus bicirculans') reveals two chromosomes and a selective capacity to utilize plant glucans.</title>
        <authorList>
            <consortium name="NISC Comparative Sequencing Program"/>
            <person name="Wegmann U."/>
            <person name="Louis P."/>
            <person name="Goesmann A."/>
            <person name="Henrissat B."/>
            <person name="Duncan S.H."/>
            <person name="Flint H.J."/>
        </authorList>
    </citation>
    <scope>NUCLEOTIDE SEQUENCE</scope>
    <source>
        <strain evidence="1">NBRC 103855</strain>
    </source>
</reference>
<sequence>MTVLLIHSHYGAAPQGYAADPGVLVVRERELTAGHFAAATGLLTTTHLDQIGLLQHQPALQALLDRGGRWFFNGHILREFVEGLGRYVPLHQPRRADLAMTRLFEHPIFVGIEQRSLEENKGVAGFYGRGHNPLPDGAQAVNGIGPNLVPIDWDWALPAGGRMFSHAGNDLGGMGGESGDGALLTRRIIAWCRGELP</sequence>